<organism evidence="1 2">
    <name type="scientific">Massilia oculi</name>
    <dbReference type="NCBI Taxonomy" id="945844"/>
    <lineage>
        <taxon>Bacteria</taxon>
        <taxon>Pseudomonadati</taxon>
        <taxon>Pseudomonadota</taxon>
        <taxon>Betaproteobacteria</taxon>
        <taxon>Burkholderiales</taxon>
        <taxon>Oxalobacteraceae</taxon>
        <taxon>Telluria group</taxon>
        <taxon>Massilia</taxon>
    </lineage>
</organism>
<dbReference type="KEGG" id="mtim:DIR46_13235"/>
<evidence type="ECO:0000313" key="1">
    <source>
        <dbReference type="EMBL" id="AWL05296.1"/>
    </source>
</evidence>
<sequence length="359" mass="40454">MRPVDAADSFLLVLLPRAMREGLDIVVEGELSSQLYYNVTQYYLAFLRTLEAARKPIAIVARRLTTRTHGGAGVFTGFSAGVDSFATILSHTKDVPPEFRVTHLLFNNVGSHGQTGNDQQIFEERYRRLESRAMGLPFLPVTSNLDEVMRSKFEKTHTIRNCATALLFQNACAKFLYSSAVHYRDAFVNETEYMGFSDAVGVALLSTETTQCISAGGQFTRFEKTELIADEPATFDTLDVCVKPKAGVVNCSTCWKCLRTQLTLEIAGKLDNYNRAFDLAAYRRVRDLFIALVLKESSLLNKEIAEQIARRNFAVPPVARIMRRAPERLLQDLIAMQSRPEPYAKQLYWRLVSRKSAAR</sequence>
<reference evidence="1 2" key="1">
    <citation type="submission" date="2018-05" db="EMBL/GenBank/DDBJ databases">
        <title>Complete genome sequence of Massilia oculi sp. nov. CCUG 43427T (=DSM 26321T), the type strain of M. oculi, and comparison with genome sequences of other Massilia strains.</title>
        <authorList>
            <person name="Zhu B."/>
        </authorList>
    </citation>
    <scope>NUCLEOTIDE SEQUENCE [LARGE SCALE GENOMIC DNA]</scope>
    <source>
        <strain evidence="1 2">CCUG 43427</strain>
    </source>
</reference>
<protein>
    <submittedName>
        <fullName evidence="1">Uncharacterized protein</fullName>
    </submittedName>
</protein>
<dbReference type="AlphaFoldDB" id="A0A2S2DKC3"/>
<dbReference type="EMBL" id="CP029343">
    <property type="protein sequence ID" value="AWL05296.1"/>
    <property type="molecule type" value="Genomic_DNA"/>
</dbReference>
<proteinExistence type="predicted"/>
<evidence type="ECO:0000313" key="2">
    <source>
        <dbReference type="Proteomes" id="UP000245820"/>
    </source>
</evidence>
<name>A0A2S2DKC3_9BURK</name>
<keyword evidence="2" id="KW-1185">Reference proteome</keyword>
<dbReference type="Proteomes" id="UP000245820">
    <property type="component" value="Chromosome"/>
</dbReference>
<accession>A0A2S2DKC3</accession>
<gene>
    <name evidence="1" type="ORF">DIR46_13235</name>
</gene>
<dbReference type="OrthoDB" id="5413327at2"/>